<organism evidence="6 7">
    <name type="scientific">Phorcysia thermohydrogeniphila</name>
    <dbReference type="NCBI Taxonomy" id="936138"/>
    <lineage>
        <taxon>Bacteria</taxon>
        <taxon>Pseudomonadati</taxon>
        <taxon>Aquificota</taxon>
        <taxon>Aquificia</taxon>
        <taxon>Desulfurobacteriales</taxon>
        <taxon>Desulfurobacteriaceae</taxon>
        <taxon>Phorcysia</taxon>
    </lineage>
</organism>
<keyword evidence="4" id="KW-0862">Zinc</keyword>
<keyword evidence="2" id="KW-0479">Metal-binding</keyword>
<evidence type="ECO:0000313" key="7">
    <source>
        <dbReference type="Proteomes" id="UP000295777"/>
    </source>
</evidence>
<evidence type="ECO:0000256" key="3">
    <source>
        <dbReference type="ARBA" id="ARBA00022801"/>
    </source>
</evidence>
<keyword evidence="3 6" id="KW-0378">Hydrolase</keyword>
<comment type="cofactor">
    <cofactor evidence="1">
        <name>Zn(2+)</name>
        <dbReference type="ChEBI" id="CHEBI:29105"/>
    </cofactor>
</comment>
<gene>
    <name evidence="6" type="ORF">CLV27_0941</name>
</gene>
<dbReference type="GO" id="GO:0046872">
    <property type="term" value="F:metal ion binding"/>
    <property type="evidence" value="ECO:0007669"/>
    <property type="project" value="UniProtKB-KW"/>
</dbReference>
<dbReference type="OrthoDB" id="9802248at2"/>
<dbReference type="InterPro" id="IPR036866">
    <property type="entry name" value="RibonucZ/Hydroxyglut_hydro"/>
</dbReference>
<dbReference type="GO" id="GO:0016787">
    <property type="term" value="F:hydrolase activity"/>
    <property type="evidence" value="ECO:0007669"/>
    <property type="project" value="UniProtKB-KW"/>
</dbReference>
<name>A0A4R1GCN8_9BACT</name>
<accession>A0A4R1GCN8</accession>
<dbReference type="InterPro" id="IPR001279">
    <property type="entry name" value="Metallo-B-lactamas"/>
</dbReference>
<dbReference type="Pfam" id="PF00753">
    <property type="entry name" value="Lactamase_B"/>
    <property type="match status" value="1"/>
</dbReference>
<feature type="domain" description="Metallo-beta-lactamase" evidence="5">
    <location>
        <begin position="12"/>
        <end position="194"/>
    </location>
</feature>
<dbReference type="EMBL" id="SMFV01000003">
    <property type="protein sequence ID" value="TCK04510.1"/>
    <property type="molecule type" value="Genomic_DNA"/>
</dbReference>
<dbReference type="SUPFAM" id="SSF56281">
    <property type="entry name" value="Metallo-hydrolase/oxidoreductase"/>
    <property type="match status" value="1"/>
</dbReference>
<dbReference type="AlphaFoldDB" id="A0A4R1GCN8"/>
<dbReference type="SMART" id="SM00849">
    <property type="entry name" value="Lactamase_B"/>
    <property type="match status" value="1"/>
</dbReference>
<sequence length="215" mass="23669">MKLVTIPAGAFVVNTLLLWDEETKEAAIVDPGDRQAVEEIEDLVSRHDLKVKYIINTHEHPDHTAANAWAKLSFKEAKLLMHPLAAENLNYWTESEVGELAGAEYSPQPDEVVNDGDVIKIGNLSLEVIHAPGHSPGSIVLFSPETNVAIVGDLIFKGSIGRYDLPMSDYTTLKRSIVKVLNRLNPDTTIIPGHGPKTTVRTEVAENPFIREFLG</sequence>
<dbReference type="InterPro" id="IPR051453">
    <property type="entry name" value="MBL_Glyoxalase_II"/>
</dbReference>
<evidence type="ECO:0000313" key="6">
    <source>
        <dbReference type="EMBL" id="TCK04510.1"/>
    </source>
</evidence>
<dbReference type="Proteomes" id="UP000295777">
    <property type="component" value="Unassembled WGS sequence"/>
</dbReference>
<keyword evidence="7" id="KW-1185">Reference proteome</keyword>
<evidence type="ECO:0000256" key="4">
    <source>
        <dbReference type="ARBA" id="ARBA00022833"/>
    </source>
</evidence>
<dbReference type="PANTHER" id="PTHR46233">
    <property type="entry name" value="HYDROXYACYLGLUTATHIONE HYDROLASE GLOC"/>
    <property type="match status" value="1"/>
</dbReference>
<dbReference type="RefSeq" id="WP_132526299.1">
    <property type="nucleotide sequence ID" value="NZ_SMFV01000003.1"/>
</dbReference>
<proteinExistence type="predicted"/>
<evidence type="ECO:0000256" key="1">
    <source>
        <dbReference type="ARBA" id="ARBA00001947"/>
    </source>
</evidence>
<reference evidence="6 7" key="1">
    <citation type="submission" date="2019-03" db="EMBL/GenBank/DDBJ databases">
        <title>Genomic Encyclopedia of Archaeal and Bacterial Type Strains, Phase II (KMG-II): from individual species to whole genera.</title>
        <authorList>
            <person name="Goeker M."/>
        </authorList>
    </citation>
    <scope>NUCLEOTIDE SEQUENCE [LARGE SCALE GENOMIC DNA]</scope>
    <source>
        <strain evidence="6 7">DSM 24425</strain>
    </source>
</reference>
<dbReference type="Gene3D" id="3.60.15.10">
    <property type="entry name" value="Ribonuclease Z/Hydroxyacylglutathione hydrolase-like"/>
    <property type="match status" value="1"/>
</dbReference>
<dbReference type="PANTHER" id="PTHR46233:SF3">
    <property type="entry name" value="HYDROXYACYLGLUTATHIONE HYDROLASE GLOC"/>
    <property type="match status" value="1"/>
</dbReference>
<protein>
    <submittedName>
        <fullName evidence="6">Glyoxylase-like metal-dependent hydrolase (Beta-lactamase superfamily II)</fullName>
    </submittedName>
</protein>
<comment type="caution">
    <text evidence="6">The sequence shown here is derived from an EMBL/GenBank/DDBJ whole genome shotgun (WGS) entry which is preliminary data.</text>
</comment>
<evidence type="ECO:0000256" key="2">
    <source>
        <dbReference type="ARBA" id="ARBA00022723"/>
    </source>
</evidence>
<evidence type="ECO:0000259" key="5">
    <source>
        <dbReference type="SMART" id="SM00849"/>
    </source>
</evidence>